<feature type="transmembrane region" description="Helical" evidence="1">
    <location>
        <begin position="243"/>
        <end position="267"/>
    </location>
</feature>
<comment type="caution">
    <text evidence="3">The sequence shown here is derived from an EMBL/GenBank/DDBJ whole genome shotgun (WGS) entry which is preliminary data.</text>
</comment>
<feature type="transmembrane region" description="Helical" evidence="1">
    <location>
        <begin position="179"/>
        <end position="196"/>
    </location>
</feature>
<reference evidence="4" key="1">
    <citation type="journal article" date="2019" name="Int. J. Syst. Evol. Microbiol.">
        <title>The Global Catalogue of Microorganisms (GCM) 10K type strain sequencing project: providing services to taxonomists for standard genome sequencing and annotation.</title>
        <authorList>
            <consortium name="The Broad Institute Genomics Platform"/>
            <consortium name="The Broad Institute Genome Sequencing Center for Infectious Disease"/>
            <person name="Wu L."/>
            <person name="Ma J."/>
        </authorList>
    </citation>
    <scope>NUCLEOTIDE SEQUENCE [LARGE SCALE GENOMIC DNA]</scope>
    <source>
        <strain evidence="4">CCM 8689</strain>
    </source>
</reference>
<dbReference type="InterPro" id="IPR003675">
    <property type="entry name" value="Rce1/LyrA-like_dom"/>
</dbReference>
<name>A0ABV8NL55_9SPHI</name>
<dbReference type="EMBL" id="JBHSBY010000126">
    <property type="protein sequence ID" value="MFC4197745.1"/>
    <property type="molecule type" value="Genomic_DNA"/>
</dbReference>
<feature type="transmembrane region" description="Helical" evidence="1">
    <location>
        <begin position="203"/>
        <end position="223"/>
    </location>
</feature>
<organism evidence="3 4">
    <name type="scientific">Pedobacter jamesrossensis</name>
    <dbReference type="NCBI Taxonomy" id="1908238"/>
    <lineage>
        <taxon>Bacteria</taxon>
        <taxon>Pseudomonadati</taxon>
        <taxon>Bacteroidota</taxon>
        <taxon>Sphingobacteriia</taxon>
        <taxon>Sphingobacteriales</taxon>
        <taxon>Sphingobacteriaceae</taxon>
        <taxon>Pedobacter</taxon>
    </lineage>
</organism>
<protein>
    <submittedName>
        <fullName evidence="3">CPBP family intramembrane glutamic endopeptidase</fullName>
        <ecNumber evidence="3">3.4.-.-</ecNumber>
    </submittedName>
</protein>
<gene>
    <name evidence="3" type="ORF">ACFOUY_13655</name>
</gene>
<keyword evidence="1" id="KW-1133">Transmembrane helix</keyword>
<dbReference type="Proteomes" id="UP001595792">
    <property type="component" value="Unassembled WGS sequence"/>
</dbReference>
<dbReference type="RefSeq" id="WP_378961382.1">
    <property type="nucleotide sequence ID" value="NZ_JBHRXC010000016.1"/>
</dbReference>
<dbReference type="EC" id="3.4.-.-" evidence="3"/>
<feature type="domain" description="CAAX prenyl protease 2/Lysostaphin resistance protein A-like" evidence="2">
    <location>
        <begin position="124"/>
        <end position="215"/>
    </location>
</feature>
<evidence type="ECO:0000256" key="1">
    <source>
        <dbReference type="SAM" id="Phobius"/>
    </source>
</evidence>
<feature type="transmembrane region" description="Helical" evidence="1">
    <location>
        <begin position="45"/>
        <end position="67"/>
    </location>
</feature>
<dbReference type="Pfam" id="PF02517">
    <property type="entry name" value="Rce1-like"/>
    <property type="match status" value="1"/>
</dbReference>
<evidence type="ECO:0000259" key="2">
    <source>
        <dbReference type="Pfam" id="PF02517"/>
    </source>
</evidence>
<keyword evidence="4" id="KW-1185">Reference proteome</keyword>
<proteinExistence type="predicted"/>
<keyword evidence="1" id="KW-0812">Transmembrane</keyword>
<sequence>MEHKFIYLLKPILRVLVFIFYMFLWAIPVGLLTQLNIFKFPTESLSGFFFGEISFALMAIGALLMIFQTYPTRNFESVFVVKTNVLPAFLKGTAIGLALILACTALMYINGNVVFLPTKIELDSIFAYLVFFIFVGISEELVFRTFPLVVFAERYKLWFSIFINGLLFGLIHFSNPSFSVFSMINITLCGILFALVTLQKRNIWWSVGIHFGWNFCQGTLLGFKVSGINTPGLMVTRPIGDVTFSGGSFGIEGSVICTFVLILYLVWLIRKSKIEPLEEVFVEYDLSRER</sequence>
<evidence type="ECO:0000313" key="4">
    <source>
        <dbReference type="Proteomes" id="UP001595792"/>
    </source>
</evidence>
<feature type="transmembrane region" description="Helical" evidence="1">
    <location>
        <begin position="125"/>
        <end position="143"/>
    </location>
</feature>
<accession>A0ABV8NL55</accession>
<dbReference type="PANTHER" id="PTHR39430">
    <property type="entry name" value="MEMBRANE-ASSOCIATED PROTEASE-RELATED"/>
    <property type="match status" value="1"/>
</dbReference>
<keyword evidence="3" id="KW-0378">Hydrolase</keyword>
<evidence type="ECO:0000313" key="3">
    <source>
        <dbReference type="EMBL" id="MFC4197745.1"/>
    </source>
</evidence>
<feature type="transmembrane region" description="Helical" evidence="1">
    <location>
        <begin position="12"/>
        <end position="33"/>
    </location>
</feature>
<dbReference type="PANTHER" id="PTHR39430:SF1">
    <property type="entry name" value="PROTEASE"/>
    <property type="match status" value="1"/>
</dbReference>
<dbReference type="GO" id="GO:0016787">
    <property type="term" value="F:hydrolase activity"/>
    <property type="evidence" value="ECO:0007669"/>
    <property type="project" value="UniProtKB-KW"/>
</dbReference>
<keyword evidence="1" id="KW-0472">Membrane</keyword>
<feature type="transmembrane region" description="Helical" evidence="1">
    <location>
        <begin position="88"/>
        <end position="109"/>
    </location>
</feature>
<feature type="transmembrane region" description="Helical" evidence="1">
    <location>
        <begin position="155"/>
        <end position="173"/>
    </location>
</feature>